<evidence type="ECO:0000313" key="1">
    <source>
        <dbReference type="EMBL" id="GFY38205.1"/>
    </source>
</evidence>
<evidence type="ECO:0000313" key="2">
    <source>
        <dbReference type="Proteomes" id="UP000886998"/>
    </source>
</evidence>
<keyword evidence="2" id="KW-1185">Reference proteome</keyword>
<reference evidence="1" key="1">
    <citation type="submission" date="2020-08" db="EMBL/GenBank/DDBJ databases">
        <title>Multicomponent nature underlies the extraordinary mechanical properties of spider dragline silk.</title>
        <authorList>
            <person name="Kono N."/>
            <person name="Nakamura H."/>
            <person name="Mori M."/>
            <person name="Yoshida Y."/>
            <person name="Ohtoshi R."/>
            <person name="Malay A.D."/>
            <person name="Moran D.A.P."/>
            <person name="Tomita M."/>
            <person name="Numata K."/>
            <person name="Arakawa K."/>
        </authorList>
    </citation>
    <scope>NUCLEOTIDE SEQUENCE</scope>
</reference>
<accession>A0A8X7BNU9</accession>
<protein>
    <submittedName>
        <fullName evidence="1">Uncharacterized protein</fullName>
    </submittedName>
</protein>
<dbReference type="EMBL" id="BMAV01000694">
    <property type="protein sequence ID" value="GFY38205.1"/>
    <property type="molecule type" value="Genomic_DNA"/>
</dbReference>
<name>A0A8X7BNU9_9ARAC</name>
<dbReference type="AlphaFoldDB" id="A0A8X7BNU9"/>
<dbReference type="Proteomes" id="UP000886998">
    <property type="component" value="Unassembled WGS sequence"/>
</dbReference>
<gene>
    <name evidence="1" type="ORF">TNIN_9861</name>
</gene>
<organism evidence="1 2">
    <name type="scientific">Trichonephila inaurata madagascariensis</name>
    <dbReference type="NCBI Taxonomy" id="2747483"/>
    <lineage>
        <taxon>Eukaryota</taxon>
        <taxon>Metazoa</taxon>
        <taxon>Ecdysozoa</taxon>
        <taxon>Arthropoda</taxon>
        <taxon>Chelicerata</taxon>
        <taxon>Arachnida</taxon>
        <taxon>Araneae</taxon>
        <taxon>Araneomorphae</taxon>
        <taxon>Entelegynae</taxon>
        <taxon>Araneoidea</taxon>
        <taxon>Nephilidae</taxon>
        <taxon>Trichonephila</taxon>
        <taxon>Trichonephila inaurata</taxon>
    </lineage>
</organism>
<proteinExistence type="predicted"/>
<comment type="caution">
    <text evidence="1">The sequence shown here is derived from an EMBL/GenBank/DDBJ whole genome shotgun (WGS) entry which is preliminary data.</text>
</comment>
<sequence length="77" mass="8890">MLKDSLTFVCTDFAIGHLKRLTFPAGNKRFTICPEFQLEQASPHHNLNCIELDWDDIHDSPLLVSDSVNCRHFTNQF</sequence>